<comment type="caution">
    <text evidence="1">The sequence shown here is derived from an EMBL/GenBank/DDBJ whole genome shotgun (WGS) entry which is preliminary data.</text>
</comment>
<dbReference type="EMBL" id="CM042024">
    <property type="protein sequence ID" value="KAI3811165.1"/>
    <property type="molecule type" value="Genomic_DNA"/>
</dbReference>
<dbReference type="Proteomes" id="UP001056120">
    <property type="component" value="Linkage Group LG07"/>
</dbReference>
<sequence>MAVRLRIFDFCVNGFKWKGSTKKKENKSFEINDSKFEIYYDLSLAQYGAGAELVEGYYVLIMVDSELGMLIGDLTEESTMKKLKSHKQISKFALISRKEHFSDTGSWHDVLIQCAGETEGLKYPGQEVAMEFQGGKNHIFRWVIGGFDVESELS</sequence>
<keyword evidence="2" id="KW-1185">Reference proteome</keyword>
<organism evidence="1 2">
    <name type="scientific">Smallanthus sonchifolius</name>
    <dbReference type="NCBI Taxonomy" id="185202"/>
    <lineage>
        <taxon>Eukaryota</taxon>
        <taxon>Viridiplantae</taxon>
        <taxon>Streptophyta</taxon>
        <taxon>Embryophyta</taxon>
        <taxon>Tracheophyta</taxon>
        <taxon>Spermatophyta</taxon>
        <taxon>Magnoliopsida</taxon>
        <taxon>eudicotyledons</taxon>
        <taxon>Gunneridae</taxon>
        <taxon>Pentapetalae</taxon>
        <taxon>asterids</taxon>
        <taxon>campanulids</taxon>
        <taxon>Asterales</taxon>
        <taxon>Asteraceae</taxon>
        <taxon>Asteroideae</taxon>
        <taxon>Heliantheae alliance</taxon>
        <taxon>Millerieae</taxon>
        <taxon>Smallanthus</taxon>
    </lineage>
</organism>
<name>A0ACB9IUJ0_9ASTR</name>
<evidence type="ECO:0000313" key="1">
    <source>
        <dbReference type="EMBL" id="KAI3811165.1"/>
    </source>
</evidence>
<proteinExistence type="predicted"/>
<evidence type="ECO:0000313" key="2">
    <source>
        <dbReference type="Proteomes" id="UP001056120"/>
    </source>
</evidence>
<accession>A0ACB9IUJ0</accession>
<reference evidence="1 2" key="2">
    <citation type="journal article" date="2022" name="Mol. Ecol. Resour.">
        <title>The genomes of chicory, endive, great burdock and yacon provide insights into Asteraceae paleo-polyploidization history and plant inulin production.</title>
        <authorList>
            <person name="Fan W."/>
            <person name="Wang S."/>
            <person name="Wang H."/>
            <person name="Wang A."/>
            <person name="Jiang F."/>
            <person name="Liu H."/>
            <person name="Zhao H."/>
            <person name="Xu D."/>
            <person name="Zhang Y."/>
        </authorList>
    </citation>
    <scope>NUCLEOTIDE SEQUENCE [LARGE SCALE GENOMIC DNA]</scope>
    <source>
        <strain evidence="2">cv. Yunnan</strain>
        <tissue evidence="1">Leaves</tissue>
    </source>
</reference>
<protein>
    <submittedName>
        <fullName evidence="1">Uncharacterized protein</fullName>
    </submittedName>
</protein>
<reference evidence="2" key="1">
    <citation type="journal article" date="2022" name="Mol. Ecol. Resour.">
        <title>The genomes of chicory, endive, great burdock and yacon provide insights into Asteraceae palaeo-polyploidization history and plant inulin production.</title>
        <authorList>
            <person name="Fan W."/>
            <person name="Wang S."/>
            <person name="Wang H."/>
            <person name="Wang A."/>
            <person name="Jiang F."/>
            <person name="Liu H."/>
            <person name="Zhao H."/>
            <person name="Xu D."/>
            <person name="Zhang Y."/>
        </authorList>
    </citation>
    <scope>NUCLEOTIDE SEQUENCE [LARGE SCALE GENOMIC DNA]</scope>
    <source>
        <strain evidence="2">cv. Yunnan</strain>
    </source>
</reference>
<gene>
    <name evidence="1" type="ORF">L1987_20883</name>
</gene>